<evidence type="ECO:0000256" key="2">
    <source>
        <dbReference type="SAM" id="Phobius"/>
    </source>
</evidence>
<keyword evidence="2" id="KW-1133">Transmembrane helix</keyword>
<feature type="chain" id="PRO_5046852906" evidence="3">
    <location>
        <begin position="20"/>
        <end position="346"/>
    </location>
</feature>
<accession>A0ABR1K2K0</accession>
<keyword evidence="2" id="KW-0472">Membrane</keyword>
<proteinExistence type="predicted"/>
<comment type="caution">
    <text evidence="4">The sequence shown here is derived from an EMBL/GenBank/DDBJ whole genome shotgun (WGS) entry which is preliminary data.</text>
</comment>
<feature type="region of interest" description="Disordered" evidence="1">
    <location>
        <begin position="291"/>
        <end position="319"/>
    </location>
</feature>
<evidence type="ECO:0000256" key="1">
    <source>
        <dbReference type="SAM" id="MobiDB-lite"/>
    </source>
</evidence>
<feature type="compositionally biased region" description="Low complexity" evidence="1">
    <location>
        <begin position="195"/>
        <end position="209"/>
    </location>
</feature>
<feature type="compositionally biased region" description="Low complexity" evidence="1">
    <location>
        <begin position="310"/>
        <end position="319"/>
    </location>
</feature>
<sequence length="346" mass="36581">MHSFQVWSWIIFCLPSISAVLVNRTIDDTLPDSTGASITYLPDGAWNDGTSCRRCTAKPDSGQMSSGTWHDGTFNSKPGSNGFPNQVLNASTIFNGTSVYVFCALSRPKASPSGNSDMTFYIDGQLVGTFSKLAPGGDGFDYNVPVYVNESLSPGFHKLVLQNGHVNGPSSLVILDRMVYSFDNGTETGSSATASPTGGPSSQSGSSPSNTGLIVGSVVAVSVVATLLGVCFLMRRRRLRNIVQGLLPPVPSLNMESSLIITPYPQTVQNSYPDANKGNCTNPHIMFNSLSPKSGSSARYPETQLPPSAPTSSTSNATNIRTLAGSLPPAYDFTNAANAPTLRLNH</sequence>
<evidence type="ECO:0000313" key="5">
    <source>
        <dbReference type="Proteomes" id="UP001498398"/>
    </source>
</evidence>
<evidence type="ECO:0000256" key="3">
    <source>
        <dbReference type="SAM" id="SignalP"/>
    </source>
</evidence>
<dbReference type="Proteomes" id="UP001498398">
    <property type="component" value="Unassembled WGS sequence"/>
</dbReference>
<gene>
    <name evidence="4" type="ORF">VKT23_003106</name>
</gene>
<keyword evidence="5" id="KW-1185">Reference proteome</keyword>
<feature type="signal peptide" evidence="3">
    <location>
        <begin position="1"/>
        <end position="19"/>
    </location>
</feature>
<feature type="transmembrane region" description="Helical" evidence="2">
    <location>
        <begin position="213"/>
        <end position="234"/>
    </location>
</feature>
<feature type="region of interest" description="Disordered" evidence="1">
    <location>
        <begin position="187"/>
        <end position="209"/>
    </location>
</feature>
<name>A0ABR1K2K0_9AGAR</name>
<reference evidence="4 5" key="1">
    <citation type="submission" date="2024-01" db="EMBL/GenBank/DDBJ databases">
        <title>A draft genome for the cacao thread blight pathogen Marasmiellus scandens.</title>
        <authorList>
            <person name="Baruah I.K."/>
            <person name="Leung J."/>
            <person name="Bukari Y."/>
            <person name="Amoako-Attah I."/>
            <person name="Meinhardt L.W."/>
            <person name="Bailey B.A."/>
            <person name="Cohen S.P."/>
        </authorList>
    </citation>
    <scope>NUCLEOTIDE SEQUENCE [LARGE SCALE GENOMIC DNA]</scope>
    <source>
        <strain evidence="4 5">GH-19</strain>
    </source>
</reference>
<protein>
    <submittedName>
        <fullName evidence="4">Uncharacterized protein</fullName>
    </submittedName>
</protein>
<keyword evidence="3" id="KW-0732">Signal</keyword>
<keyword evidence="2" id="KW-0812">Transmembrane</keyword>
<dbReference type="EMBL" id="JBANRG010000003">
    <property type="protein sequence ID" value="KAK7468602.1"/>
    <property type="molecule type" value="Genomic_DNA"/>
</dbReference>
<organism evidence="4 5">
    <name type="scientific">Marasmiellus scandens</name>
    <dbReference type="NCBI Taxonomy" id="2682957"/>
    <lineage>
        <taxon>Eukaryota</taxon>
        <taxon>Fungi</taxon>
        <taxon>Dikarya</taxon>
        <taxon>Basidiomycota</taxon>
        <taxon>Agaricomycotina</taxon>
        <taxon>Agaricomycetes</taxon>
        <taxon>Agaricomycetidae</taxon>
        <taxon>Agaricales</taxon>
        <taxon>Marasmiineae</taxon>
        <taxon>Omphalotaceae</taxon>
        <taxon>Marasmiellus</taxon>
    </lineage>
</organism>
<evidence type="ECO:0000313" key="4">
    <source>
        <dbReference type="EMBL" id="KAK7468602.1"/>
    </source>
</evidence>